<dbReference type="Pfam" id="PF00072">
    <property type="entry name" value="Response_reg"/>
    <property type="match status" value="1"/>
</dbReference>
<dbReference type="CDD" id="cd17535">
    <property type="entry name" value="REC_NarL-like"/>
    <property type="match status" value="1"/>
</dbReference>
<reference evidence="6 7" key="1">
    <citation type="submission" date="2014-05" db="EMBL/GenBank/DDBJ databases">
        <title>De novo Genome Sequence of Spirocheata sp.</title>
        <authorList>
            <person name="Shivani Y."/>
            <person name="Subhash Y."/>
            <person name="Tushar L."/>
            <person name="Sasikala C."/>
            <person name="Ramana C.V."/>
        </authorList>
    </citation>
    <scope>NUCLEOTIDE SEQUENCE [LARGE SCALE GENOMIC DNA]</scope>
    <source>
        <strain evidence="6 7">JC230</strain>
    </source>
</reference>
<sequence length="214" mass="23953">MHVLVVDDDPLVAQSLKTIICTDPEFRVVNLGTTGDQAIELYRVHRPDILLLDIRMPGKTGIQAAAAILQDHPEARILFLTTFSDDQYIIQALTMGAAGYLLKQNYQSIVPALRSVYQGQRVFGDAVADRIPSLVLRRTATPQPGTGNEDRGGLSEREFEIMKQVAQGLSNREISQKVYLGEGTVRNYVSTILEKLQLRDRTQLAVYYYKHYSG</sequence>
<dbReference type="PANTHER" id="PTHR43214:SF43">
    <property type="entry name" value="TWO-COMPONENT RESPONSE REGULATOR"/>
    <property type="match status" value="1"/>
</dbReference>
<dbReference type="PROSITE" id="PS50110">
    <property type="entry name" value="RESPONSE_REGULATORY"/>
    <property type="match status" value="1"/>
</dbReference>
<feature type="modified residue" description="4-aspartylphosphate" evidence="3">
    <location>
        <position position="53"/>
    </location>
</feature>
<evidence type="ECO:0000259" key="5">
    <source>
        <dbReference type="PROSITE" id="PS50110"/>
    </source>
</evidence>
<evidence type="ECO:0000259" key="4">
    <source>
        <dbReference type="PROSITE" id="PS50043"/>
    </source>
</evidence>
<protein>
    <submittedName>
        <fullName evidence="6">LuxR family transcriptional regulator</fullName>
    </submittedName>
</protein>
<feature type="domain" description="Response regulatory" evidence="5">
    <location>
        <begin position="2"/>
        <end position="118"/>
    </location>
</feature>
<feature type="domain" description="HTH luxR-type" evidence="4">
    <location>
        <begin position="147"/>
        <end position="212"/>
    </location>
</feature>
<dbReference type="OrthoDB" id="9779069at2"/>
<gene>
    <name evidence="6" type="ORF">DC28_01445</name>
</gene>
<proteinExistence type="predicted"/>
<dbReference type="AlphaFoldDB" id="A0A098R581"/>
<dbReference type="eggNOG" id="COG2197">
    <property type="taxonomic scope" value="Bacteria"/>
</dbReference>
<dbReference type="InterPro" id="IPR001789">
    <property type="entry name" value="Sig_transdc_resp-reg_receiver"/>
</dbReference>
<keyword evidence="2" id="KW-0238">DNA-binding</keyword>
<dbReference type="GO" id="GO:0003677">
    <property type="term" value="F:DNA binding"/>
    <property type="evidence" value="ECO:0007669"/>
    <property type="project" value="UniProtKB-KW"/>
</dbReference>
<dbReference type="PROSITE" id="PS50043">
    <property type="entry name" value="HTH_LUXR_2"/>
    <property type="match status" value="1"/>
</dbReference>
<evidence type="ECO:0000256" key="1">
    <source>
        <dbReference type="ARBA" id="ARBA00022553"/>
    </source>
</evidence>
<organism evidence="6 7">
    <name type="scientific">Spirochaeta lutea</name>
    <dbReference type="NCBI Taxonomy" id="1480694"/>
    <lineage>
        <taxon>Bacteria</taxon>
        <taxon>Pseudomonadati</taxon>
        <taxon>Spirochaetota</taxon>
        <taxon>Spirochaetia</taxon>
        <taxon>Spirochaetales</taxon>
        <taxon>Spirochaetaceae</taxon>
        <taxon>Spirochaeta</taxon>
    </lineage>
</organism>
<dbReference type="CDD" id="cd06170">
    <property type="entry name" value="LuxR_C_like"/>
    <property type="match status" value="1"/>
</dbReference>
<dbReference type="InterPro" id="IPR039420">
    <property type="entry name" value="WalR-like"/>
</dbReference>
<dbReference type="PANTHER" id="PTHR43214">
    <property type="entry name" value="TWO-COMPONENT RESPONSE REGULATOR"/>
    <property type="match status" value="1"/>
</dbReference>
<dbReference type="InterPro" id="IPR058245">
    <property type="entry name" value="NreC/VraR/RcsB-like_REC"/>
</dbReference>
<keyword evidence="1 3" id="KW-0597">Phosphoprotein</keyword>
<dbReference type="GO" id="GO:0000160">
    <property type="term" value="P:phosphorelay signal transduction system"/>
    <property type="evidence" value="ECO:0007669"/>
    <property type="project" value="InterPro"/>
</dbReference>
<dbReference type="InterPro" id="IPR011006">
    <property type="entry name" value="CheY-like_superfamily"/>
</dbReference>
<dbReference type="PRINTS" id="PR00038">
    <property type="entry name" value="HTHLUXR"/>
</dbReference>
<dbReference type="Proteomes" id="UP000029692">
    <property type="component" value="Unassembled WGS sequence"/>
</dbReference>
<keyword evidence="7" id="KW-1185">Reference proteome</keyword>
<accession>A0A098R581</accession>
<comment type="caution">
    <text evidence="6">The sequence shown here is derived from an EMBL/GenBank/DDBJ whole genome shotgun (WGS) entry which is preliminary data.</text>
</comment>
<evidence type="ECO:0000313" key="6">
    <source>
        <dbReference type="EMBL" id="KGE73892.1"/>
    </source>
</evidence>
<dbReference type="SUPFAM" id="SSF52172">
    <property type="entry name" value="CheY-like"/>
    <property type="match status" value="1"/>
</dbReference>
<dbReference type="EMBL" id="JNUP01000003">
    <property type="protein sequence ID" value="KGE73892.1"/>
    <property type="molecule type" value="Genomic_DNA"/>
</dbReference>
<dbReference type="SMART" id="SM00448">
    <property type="entry name" value="REC"/>
    <property type="match status" value="1"/>
</dbReference>
<dbReference type="STRING" id="1480694.DC28_01445"/>
<dbReference type="InterPro" id="IPR000792">
    <property type="entry name" value="Tscrpt_reg_LuxR_C"/>
</dbReference>
<dbReference type="Gene3D" id="3.40.50.2300">
    <property type="match status" value="1"/>
</dbReference>
<dbReference type="SMART" id="SM00421">
    <property type="entry name" value="HTH_LUXR"/>
    <property type="match status" value="1"/>
</dbReference>
<name>A0A098R581_9SPIO</name>
<dbReference type="Pfam" id="PF00196">
    <property type="entry name" value="GerE"/>
    <property type="match status" value="1"/>
</dbReference>
<evidence type="ECO:0000256" key="2">
    <source>
        <dbReference type="ARBA" id="ARBA00023125"/>
    </source>
</evidence>
<evidence type="ECO:0000313" key="7">
    <source>
        <dbReference type="Proteomes" id="UP000029692"/>
    </source>
</evidence>
<evidence type="ECO:0000256" key="3">
    <source>
        <dbReference type="PROSITE-ProRule" id="PRU00169"/>
    </source>
</evidence>
<dbReference type="GO" id="GO:0006355">
    <property type="term" value="P:regulation of DNA-templated transcription"/>
    <property type="evidence" value="ECO:0007669"/>
    <property type="project" value="InterPro"/>
</dbReference>